<dbReference type="STRING" id="1676925.ENSPKIP00000033673"/>
<evidence type="ECO:0000256" key="7">
    <source>
        <dbReference type="ARBA" id="ARBA00023069"/>
    </source>
</evidence>
<keyword evidence="9" id="KW-0966">Cell projection</keyword>
<keyword evidence="7" id="KW-0969">Cilium</keyword>
<evidence type="ECO:0000256" key="14">
    <source>
        <dbReference type="SAM" id="Coils"/>
    </source>
</evidence>
<feature type="coiled-coil region" evidence="14">
    <location>
        <begin position="833"/>
        <end position="867"/>
    </location>
</feature>
<dbReference type="PANTHER" id="PTHR14885">
    <property type="entry name" value="CILIA- AND FLAGELLA-ASSOCIATED PROTEIN 43-RELATED"/>
    <property type="match status" value="1"/>
</dbReference>
<feature type="compositionally biased region" description="Basic and acidic residues" evidence="15">
    <location>
        <begin position="618"/>
        <end position="635"/>
    </location>
</feature>
<name>A0A3B3STQ2_9TELE</name>
<keyword evidence="2" id="KW-0963">Cytoplasm</keyword>
<protein>
    <recommendedName>
        <fullName evidence="12">Cilia- and flagella-associated protein 44</fullName>
    </recommendedName>
</protein>
<feature type="coiled-coil region" evidence="14">
    <location>
        <begin position="1374"/>
        <end position="1401"/>
    </location>
</feature>
<dbReference type="InterPro" id="IPR015943">
    <property type="entry name" value="WD40/YVTN_repeat-like_dom_sf"/>
</dbReference>
<dbReference type="Pfam" id="PF00400">
    <property type="entry name" value="WD40"/>
    <property type="match status" value="2"/>
</dbReference>
<feature type="region of interest" description="Disordered" evidence="15">
    <location>
        <begin position="605"/>
        <end position="643"/>
    </location>
</feature>
<feature type="coiled-coil region" evidence="14">
    <location>
        <begin position="1169"/>
        <end position="1196"/>
    </location>
</feature>
<comment type="similarity">
    <text evidence="11">Belongs to the CFAP44 family.</text>
</comment>
<keyword evidence="4" id="KW-0677">Repeat</keyword>
<evidence type="ECO:0000256" key="13">
    <source>
        <dbReference type="PROSITE-ProRule" id="PRU00221"/>
    </source>
</evidence>
<feature type="compositionally biased region" description="Basic and acidic residues" evidence="15">
    <location>
        <begin position="1227"/>
        <end position="1237"/>
    </location>
</feature>
<keyword evidence="6 14" id="KW-0175">Coiled coil</keyword>
<evidence type="ECO:0000256" key="10">
    <source>
        <dbReference type="ARBA" id="ARBA00055223"/>
    </source>
</evidence>
<dbReference type="SUPFAM" id="SSF82171">
    <property type="entry name" value="DPP6 N-terminal domain-like"/>
    <property type="match status" value="1"/>
</dbReference>
<dbReference type="FunFam" id="2.130.10.10:FF:000401">
    <property type="entry name" value="Cilia- and flagella-associated protein 44"/>
    <property type="match status" value="1"/>
</dbReference>
<dbReference type="Gene3D" id="2.130.10.10">
    <property type="entry name" value="YVTN repeat-like/Quinoprotein amine dehydrogenase"/>
    <property type="match status" value="3"/>
</dbReference>
<feature type="repeat" description="WD" evidence="13">
    <location>
        <begin position="383"/>
        <end position="416"/>
    </location>
</feature>
<feature type="region of interest" description="Disordered" evidence="15">
    <location>
        <begin position="1226"/>
        <end position="1264"/>
    </location>
</feature>
<dbReference type="GO" id="GO:0060285">
    <property type="term" value="P:cilium-dependent cell motility"/>
    <property type="evidence" value="ECO:0007669"/>
    <property type="project" value="UniProtKB-ARBA"/>
</dbReference>
<keyword evidence="17" id="KW-1185">Reference proteome</keyword>
<evidence type="ECO:0000256" key="2">
    <source>
        <dbReference type="ARBA" id="ARBA00022490"/>
    </source>
</evidence>
<reference evidence="16" key="1">
    <citation type="submission" date="2025-08" db="UniProtKB">
        <authorList>
            <consortium name="Ensembl"/>
        </authorList>
    </citation>
    <scope>IDENTIFICATION</scope>
</reference>
<feature type="region of interest" description="Disordered" evidence="15">
    <location>
        <begin position="934"/>
        <end position="958"/>
    </location>
</feature>
<evidence type="ECO:0000256" key="5">
    <source>
        <dbReference type="ARBA" id="ARBA00022846"/>
    </source>
</evidence>
<dbReference type="GO" id="GO:0003341">
    <property type="term" value="P:cilium movement"/>
    <property type="evidence" value="ECO:0007669"/>
    <property type="project" value="UniProtKB-ARBA"/>
</dbReference>
<evidence type="ECO:0000313" key="17">
    <source>
        <dbReference type="Proteomes" id="UP000261540"/>
    </source>
</evidence>
<dbReference type="SMART" id="SM00320">
    <property type="entry name" value="WD40"/>
    <property type="match status" value="7"/>
</dbReference>
<dbReference type="GeneTree" id="ENSGT00940000161555"/>
<evidence type="ECO:0000256" key="4">
    <source>
        <dbReference type="ARBA" id="ARBA00022737"/>
    </source>
</evidence>
<proteinExistence type="inferred from homology"/>
<dbReference type="PANTHER" id="PTHR14885:SF3">
    <property type="entry name" value="CILIA- AND FLAGELLA-ASSOCIATED PROTEIN 44"/>
    <property type="match status" value="1"/>
</dbReference>
<reference evidence="16" key="2">
    <citation type="submission" date="2025-09" db="UniProtKB">
        <authorList>
            <consortium name="Ensembl"/>
        </authorList>
    </citation>
    <scope>IDENTIFICATION</scope>
</reference>
<sequence>MDHRAFLLLCAVRAGQPGMGCPLEHMHYDRKQLWRGPEVSPEANIPTDLLSLDHSFGYDCRRRANLQLLEESTLTFIAGNFLVFLDVCARKQRYISSCSGEGIGAIMVHPSRHFLAVAEKGNRPNIVVYEFPSLQPFRILRGGTAWVYTTLAFDHEGLLLASVGGAPDYMLTLWAWREERVLLRCKAASQDVYRISFSSDSPAQLTTSGAGHIKFWKMASSFTGLKLQGQLGRFGRTTPTDIEGYVEFPDGKVLSGSEWGNMLLWEGALIKVEICRRGGRPCHNGAIRQFVLDEGEILTVGIDGAIRAWHFESMDGADSSDGSDLFELEPMNEVLVGRGVCLVSMVKGTTQGSSIWFAQDSGGAVWKLDLSFSNMTRDPEAIFTFHSGPIVSMDVSRTSHLMATSALDRSVRVFDLLAQRELICSRFRQNATTVTWEPRGVRYYICGQLLAVGFEDGLLRLLEFFLPPEEGGYSPDGAQLQLRQAVKPHWGPVSAIAFHSSGRLLATGSKDGTVFFFVVGDPYEAIGLITVPGPVCSLQWAPPSQGRKALLILCENGHVVEVGAPEPGSRAPRHHSYELEDLPRMHFHFHSVKSHIRRFLPQRDEEVTRRKAEKQKRRVEEEQQLKESLEEKEPWGEEEDLPPLYIPDPPSPLLCGFYSGPGSFWLSMGGFDAGFLYHCRFSSQQEQAAERRHDEPFAVVPLGHGEDDAVQCVSISCGGQLLLCGMQTGRLRAYPLQLEDPHLCSLRASWVLGVHYSQNGTVRAIRCSHDDRFVLTVGDDGNIFSFSLLAPWGGLGIPQDQETASPPPPLPRQKVAQDIEDPQAYSLETARQCTELERLAQEAEHRKVELRRELVELQKRFRELQWRTRELPSHTVPRVAETQRKLAWEREWYRLSLKKLQDRLGDPLESDTINVVAFHSPHRVSTCRILTPSPEQQIHGTGTGPEKRLPGTETEPGGVAAPVQAIHWRKTEMNSQVVGLRDSKLQLLSQLRIQMQQLQVVQVQLPPALCIAPPTILGPLPEETPKQKLQPSPATLLRLQSLHARRAPPGGEREELGLLELLEHAGGEQAEHDNMPISECPPCQSIQLEVLFSIVRPCPPLQMSQDISDFDTRLKLLRHGKLKLDVKLKLWDLQHITLYQELLLLRDFETREDRLQEALRWRQEEWWLLTETRQQLQVKQQEVAHLQEQEKVLNATFQALLGPNNKWGPFLTKVFRKKVKRVKKREKTGEIGEHSAEESEGESDWDEDEDSESGSVDDTTCPPNCDLDLFEGTIQLRESRLELEELLAEERKNAEFLRKESVSVWVSVSIFFLTVSVLCFKLDCPPSPQIEFLHKGLIPTKLTQALVLNISALAGLQERIIQLQVEQSHQKALYQKARKQHVQLNHDCKQMEARIQGLQCEQLMQKKFGRPVDLEVLQTLCRSRILEEMWQERSANGAASAQEMQLWCKRAVMEMTRQHTEALWAMSNLLAQKKELENRLDTRQGKMVPAASVCQLLQRQACEIQVLQVEICALLRKGGHPPCPPPPTTPL</sequence>
<keyword evidence="5" id="KW-0282">Flagellum</keyword>
<evidence type="ECO:0000256" key="9">
    <source>
        <dbReference type="ARBA" id="ARBA00023273"/>
    </source>
</evidence>
<dbReference type="PROSITE" id="PS50082">
    <property type="entry name" value="WD_REPEATS_2"/>
    <property type="match status" value="2"/>
</dbReference>
<keyword evidence="8" id="KW-0206">Cytoskeleton</keyword>
<evidence type="ECO:0000256" key="8">
    <source>
        <dbReference type="ARBA" id="ARBA00023212"/>
    </source>
</evidence>
<dbReference type="InterPro" id="IPR001680">
    <property type="entry name" value="WD40_rpt"/>
</dbReference>
<evidence type="ECO:0000313" key="16">
    <source>
        <dbReference type="Ensembl" id="ENSPKIP00000033673.1"/>
    </source>
</evidence>
<comment type="function">
    <text evidence="10">Flagellar protein involved in sperm flagellum axoneme organization and function.</text>
</comment>
<evidence type="ECO:0000256" key="3">
    <source>
        <dbReference type="ARBA" id="ARBA00022574"/>
    </source>
</evidence>
<dbReference type="SUPFAM" id="SSF50978">
    <property type="entry name" value="WD40 repeat-like"/>
    <property type="match status" value="1"/>
</dbReference>
<dbReference type="InterPro" id="IPR036322">
    <property type="entry name" value="WD40_repeat_dom_sf"/>
</dbReference>
<evidence type="ECO:0000256" key="11">
    <source>
        <dbReference type="ARBA" id="ARBA00060934"/>
    </source>
</evidence>
<organism evidence="16 17">
    <name type="scientific">Paramormyrops kingsleyae</name>
    <dbReference type="NCBI Taxonomy" id="1676925"/>
    <lineage>
        <taxon>Eukaryota</taxon>
        <taxon>Metazoa</taxon>
        <taxon>Chordata</taxon>
        <taxon>Craniata</taxon>
        <taxon>Vertebrata</taxon>
        <taxon>Euteleostomi</taxon>
        <taxon>Actinopterygii</taxon>
        <taxon>Neopterygii</taxon>
        <taxon>Teleostei</taxon>
        <taxon>Osteoglossocephala</taxon>
        <taxon>Osteoglossomorpha</taxon>
        <taxon>Osteoglossiformes</taxon>
        <taxon>Mormyridae</taxon>
        <taxon>Paramormyrops</taxon>
    </lineage>
</organism>
<evidence type="ECO:0000256" key="12">
    <source>
        <dbReference type="ARBA" id="ARBA00074727"/>
    </source>
</evidence>
<keyword evidence="3 13" id="KW-0853">WD repeat</keyword>
<evidence type="ECO:0000256" key="15">
    <source>
        <dbReference type="SAM" id="MobiDB-lite"/>
    </source>
</evidence>
<feature type="repeat" description="WD" evidence="13">
    <location>
        <begin position="486"/>
        <end position="517"/>
    </location>
</feature>
<comment type="subcellular location">
    <subcellularLocation>
        <location evidence="1">Cytoplasm</location>
        <location evidence="1">Cytoskeleton</location>
        <location evidence="1">Flagellum axoneme</location>
    </subcellularLocation>
</comment>
<evidence type="ECO:0000256" key="6">
    <source>
        <dbReference type="ARBA" id="ARBA00023054"/>
    </source>
</evidence>
<feature type="compositionally biased region" description="Acidic residues" evidence="15">
    <location>
        <begin position="1238"/>
        <end position="1252"/>
    </location>
</feature>
<evidence type="ECO:0000256" key="1">
    <source>
        <dbReference type="ARBA" id="ARBA00004611"/>
    </source>
</evidence>
<dbReference type="Ensembl" id="ENSPKIT00000014567.1">
    <property type="protein sequence ID" value="ENSPKIP00000033673.1"/>
    <property type="gene ID" value="ENSPKIG00000013259.1"/>
</dbReference>
<dbReference type="Proteomes" id="UP000261540">
    <property type="component" value="Unplaced"/>
</dbReference>
<accession>A0A3B3STQ2</accession>